<dbReference type="RefSeq" id="WP_338348255.1">
    <property type="nucleotide sequence ID" value="NZ_CAUZLY010000015.1"/>
</dbReference>
<comment type="caution">
    <text evidence="1">The sequence shown here is derived from an EMBL/GenBank/DDBJ whole genome shotgun (WGS) entry which is preliminary data.</text>
</comment>
<name>A0ABM9N2A8_9LACO</name>
<accession>A0ABM9N2A8</accession>
<dbReference type="Proteomes" id="UP001314200">
    <property type="component" value="Unassembled WGS sequence"/>
</dbReference>
<keyword evidence="1" id="KW-0378">Hydrolase</keyword>
<keyword evidence="2" id="KW-1185">Reference proteome</keyword>
<gene>
    <name evidence="1" type="ORF">R82641_BJNNKPBH_01550</name>
</gene>
<organism evidence="1 2">
    <name type="scientific">Fructobacillus cardui</name>
    <dbReference type="NCBI Taxonomy" id="2893170"/>
    <lineage>
        <taxon>Bacteria</taxon>
        <taxon>Bacillati</taxon>
        <taxon>Bacillota</taxon>
        <taxon>Bacilli</taxon>
        <taxon>Lactobacillales</taxon>
        <taxon>Lactobacillaceae</taxon>
        <taxon>Fructobacillus</taxon>
    </lineage>
</organism>
<reference evidence="1 2" key="1">
    <citation type="submission" date="2023-10" db="EMBL/GenBank/DDBJ databases">
        <authorList>
            <person name="Botero Cardona J."/>
        </authorList>
    </citation>
    <scope>NUCLEOTIDE SEQUENCE [LARGE SCALE GENOMIC DNA]</scope>
    <source>
        <strain evidence="1 2">R-82641</strain>
    </source>
</reference>
<evidence type="ECO:0000313" key="1">
    <source>
        <dbReference type="EMBL" id="CAK1254841.1"/>
    </source>
</evidence>
<dbReference type="EMBL" id="CAUZLY010000015">
    <property type="protein sequence ID" value="CAK1254841.1"/>
    <property type="molecule type" value="Genomic_DNA"/>
</dbReference>
<dbReference type="GO" id="GO:0016787">
    <property type="term" value="F:hydrolase activity"/>
    <property type="evidence" value="ECO:0007669"/>
    <property type="project" value="UniProtKB-KW"/>
</dbReference>
<evidence type="ECO:0000313" key="2">
    <source>
        <dbReference type="Proteomes" id="UP001314200"/>
    </source>
</evidence>
<proteinExistence type="predicted"/>
<protein>
    <submittedName>
        <fullName evidence="1">Activator of murein hydrolases AmiA and AmiB (EnvC)</fullName>
    </submittedName>
</protein>
<sequence length="140" mass="15705">MIPNTYTYGAPGLCLQYVDDAFNIYSNRSYSAKVAADKAGRAGTMHYNDQFPVGIKAPVYWNLVSKDDGINYGHIAIWDGQGGFYWEGNNSSLPNYFTRDEMQQIMNGTRPVNGHYLTENWYTPVLIGWSTSLEGTVIAE</sequence>